<evidence type="ECO:0000313" key="1">
    <source>
        <dbReference type="EMBL" id="WAR26006.1"/>
    </source>
</evidence>
<proteinExistence type="predicted"/>
<protein>
    <submittedName>
        <fullName evidence="1">Uncharacterized protein</fullName>
    </submittedName>
</protein>
<dbReference type="Proteomes" id="UP001164746">
    <property type="component" value="Chromosome 14"/>
</dbReference>
<dbReference type="EMBL" id="CP111025">
    <property type="protein sequence ID" value="WAR26006.1"/>
    <property type="molecule type" value="Genomic_DNA"/>
</dbReference>
<accession>A0ABY7G3Y4</accession>
<feature type="non-terminal residue" evidence="1">
    <location>
        <position position="149"/>
    </location>
</feature>
<keyword evidence="2" id="KW-1185">Reference proteome</keyword>
<name>A0ABY7G3Y4_MYAAR</name>
<organism evidence="1 2">
    <name type="scientific">Mya arenaria</name>
    <name type="common">Soft-shell clam</name>
    <dbReference type="NCBI Taxonomy" id="6604"/>
    <lineage>
        <taxon>Eukaryota</taxon>
        <taxon>Metazoa</taxon>
        <taxon>Spiralia</taxon>
        <taxon>Lophotrochozoa</taxon>
        <taxon>Mollusca</taxon>
        <taxon>Bivalvia</taxon>
        <taxon>Autobranchia</taxon>
        <taxon>Heteroconchia</taxon>
        <taxon>Euheterodonta</taxon>
        <taxon>Imparidentia</taxon>
        <taxon>Neoheterodontei</taxon>
        <taxon>Myida</taxon>
        <taxon>Myoidea</taxon>
        <taxon>Myidae</taxon>
        <taxon>Mya</taxon>
    </lineage>
</organism>
<evidence type="ECO:0000313" key="2">
    <source>
        <dbReference type="Proteomes" id="UP001164746"/>
    </source>
</evidence>
<sequence>MSSLQNELSTKLKLINDTQKYGSASEQEAISRWTENNLKEVECQVQSFQRKTSKLYKMLPDPHFETLGDLDDKEMRVLYEQEIASCSSEEVVDEKNKERPEKDTIRSGVPHITEFSFVQNEILSCRYVDLNPLFGQGCTIASLDCLLDG</sequence>
<reference evidence="1" key="1">
    <citation type="submission" date="2022-11" db="EMBL/GenBank/DDBJ databases">
        <title>Centuries of genome instability and evolution in soft-shell clam transmissible cancer (bioRxiv).</title>
        <authorList>
            <person name="Hart S.F.M."/>
            <person name="Yonemitsu M.A."/>
            <person name="Giersch R.M."/>
            <person name="Beal B.F."/>
            <person name="Arriagada G."/>
            <person name="Davis B.W."/>
            <person name="Ostrander E.A."/>
            <person name="Goff S.P."/>
            <person name="Metzger M.J."/>
        </authorList>
    </citation>
    <scope>NUCLEOTIDE SEQUENCE</scope>
    <source>
        <strain evidence="1">MELC-2E11</strain>
        <tissue evidence="1">Siphon/mantle</tissue>
    </source>
</reference>
<gene>
    <name evidence="1" type="ORF">MAR_011710</name>
</gene>